<proteinExistence type="predicted"/>
<dbReference type="SUPFAM" id="SSF74650">
    <property type="entry name" value="Galactose mutarotase-like"/>
    <property type="match status" value="1"/>
</dbReference>
<keyword evidence="5" id="KW-1185">Reference proteome</keyword>
<dbReference type="EMBL" id="CP106735">
    <property type="protein sequence ID" value="UXX81244.1"/>
    <property type="molecule type" value="Genomic_DNA"/>
</dbReference>
<evidence type="ECO:0000313" key="4">
    <source>
        <dbReference type="EMBL" id="UXX81244.1"/>
    </source>
</evidence>
<gene>
    <name evidence="4" type="ORF">N7E81_09060</name>
</gene>
<dbReference type="Pfam" id="PF01263">
    <property type="entry name" value="Aldose_epim"/>
    <property type="match status" value="1"/>
</dbReference>
<dbReference type="Gene3D" id="2.70.98.10">
    <property type="match status" value="1"/>
</dbReference>
<evidence type="ECO:0000256" key="2">
    <source>
        <dbReference type="ARBA" id="ARBA00011245"/>
    </source>
</evidence>
<dbReference type="RefSeq" id="WP_263052968.1">
    <property type="nucleotide sequence ID" value="NZ_CP106735.1"/>
</dbReference>
<dbReference type="PANTHER" id="PTHR10091">
    <property type="entry name" value="ALDOSE-1-EPIMERASE"/>
    <property type="match status" value="1"/>
</dbReference>
<keyword evidence="3" id="KW-0106">Calcium</keyword>
<accession>A0ABY6D5X0</accession>
<evidence type="ECO:0000256" key="3">
    <source>
        <dbReference type="ARBA" id="ARBA00022837"/>
    </source>
</evidence>
<evidence type="ECO:0000313" key="5">
    <source>
        <dbReference type="Proteomes" id="UP001062165"/>
    </source>
</evidence>
<evidence type="ECO:0008006" key="6">
    <source>
        <dbReference type="Google" id="ProtNLM"/>
    </source>
</evidence>
<dbReference type="Proteomes" id="UP001062165">
    <property type="component" value="Chromosome"/>
</dbReference>
<dbReference type="InterPro" id="IPR011013">
    <property type="entry name" value="Gal_mutarotase_sf_dom"/>
</dbReference>
<dbReference type="InterPro" id="IPR014718">
    <property type="entry name" value="GH-type_carb-bd"/>
</dbReference>
<protein>
    <recommendedName>
        <fullName evidence="6">Aldose 1-epimerase</fullName>
    </recommendedName>
</protein>
<comment type="cofactor">
    <cofactor evidence="1">
        <name>Ca(2+)</name>
        <dbReference type="ChEBI" id="CHEBI:29108"/>
    </cofactor>
</comment>
<dbReference type="InterPro" id="IPR008183">
    <property type="entry name" value="Aldose_1/G6P_1-epimerase"/>
</dbReference>
<sequence>MYKVQRHQIGRFDAVRLVNELTHEYLEILTSFGAGINDFVIKNEKGQLVSVIEGYRTEKEVIHDHHTAFKGSKLSPFPNRIPEGKFTFDGKKYQLPVNEVATNNQLHAMLHCRPFDIVREVGDENGAELVLTYDYKGTDQGYPFPYLLTITYKLDASGVSVTTALENKADTTMPIGDGWHPYFRFENLNLVELQMGAAERLSSNVGNALSGEHGYKVAKIIGEESLDDCFEVNQEEKFSLQLKDSSNGIALEIWQESKENQYRYLQIYTPPTRQSIAVEPVSCVPNAFNTGHGLIVLKPNEKVSMSFGIKNILLNI</sequence>
<reference evidence="4" key="1">
    <citation type="submission" date="2022-10" db="EMBL/GenBank/DDBJ databases">
        <title>Comparative genomics and taxonomic characterization of three novel marine species of genus Reichenbachiella exhibiting antioxidant and polysaccharide degradation activities.</title>
        <authorList>
            <person name="Muhammad N."/>
            <person name="Lee Y.-J."/>
            <person name="Ko J."/>
            <person name="Kim S.-G."/>
        </authorList>
    </citation>
    <scope>NUCLEOTIDE SEQUENCE</scope>
    <source>
        <strain evidence="4">Wsw4-B4</strain>
    </source>
</reference>
<comment type="subunit">
    <text evidence="2">Monomer.</text>
</comment>
<organism evidence="4 5">
    <name type="scientific">Reichenbachiella carrageenanivorans</name>
    <dbReference type="NCBI Taxonomy" id="2979869"/>
    <lineage>
        <taxon>Bacteria</taxon>
        <taxon>Pseudomonadati</taxon>
        <taxon>Bacteroidota</taxon>
        <taxon>Cytophagia</taxon>
        <taxon>Cytophagales</taxon>
        <taxon>Reichenbachiellaceae</taxon>
        <taxon>Reichenbachiella</taxon>
    </lineage>
</organism>
<name>A0ABY6D5X0_9BACT</name>
<evidence type="ECO:0000256" key="1">
    <source>
        <dbReference type="ARBA" id="ARBA00001913"/>
    </source>
</evidence>
<dbReference type="PANTHER" id="PTHR10091:SF0">
    <property type="entry name" value="GALACTOSE MUTAROTASE"/>
    <property type="match status" value="1"/>
</dbReference>